<evidence type="ECO:0008006" key="3">
    <source>
        <dbReference type="Google" id="ProtNLM"/>
    </source>
</evidence>
<dbReference type="SUPFAM" id="SSF56672">
    <property type="entry name" value="DNA/RNA polymerases"/>
    <property type="match status" value="1"/>
</dbReference>
<organism evidence="2">
    <name type="scientific">Pyrenophora teres f. teres (strain 0-1)</name>
    <name type="common">Barley net blotch fungus</name>
    <name type="synonym">Drechslera teres f. teres</name>
    <dbReference type="NCBI Taxonomy" id="861557"/>
    <lineage>
        <taxon>Eukaryota</taxon>
        <taxon>Fungi</taxon>
        <taxon>Dikarya</taxon>
        <taxon>Ascomycota</taxon>
        <taxon>Pezizomycotina</taxon>
        <taxon>Dothideomycetes</taxon>
        <taxon>Pleosporomycetidae</taxon>
        <taxon>Pleosporales</taxon>
        <taxon>Pleosporineae</taxon>
        <taxon>Pleosporaceae</taxon>
        <taxon>Pyrenophora</taxon>
    </lineage>
</organism>
<dbReference type="Gene3D" id="3.10.10.10">
    <property type="entry name" value="HIV Type 1 Reverse Transcriptase, subunit A, domain 1"/>
    <property type="match status" value="1"/>
</dbReference>
<protein>
    <recommendedName>
        <fullName evidence="3">Reverse transcriptase domain-containing protein</fullName>
    </recommendedName>
</protein>
<name>E3RW74_PYRTT</name>
<dbReference type="OrthoDB" id="5599418at2759"/>
<dbReference type="PANTHER" id="PTHR24559">
    <property type="entry name" value="TRANSPOSON TY3-I GAG-POL POLYPROTEIN"/>
    <property type="match status" value="1"/>
</dbReference>
<accession>E3RW74</accession>
<dbReference type="KEGG" id="pte:PTT_13482"/>
<dbReference type="Gene3D" id="3.30.70.270">
    <property type="match status" value="1"/>
</dbReference>
<dbReference type="EMBL" id="GL535386">
    <property type="protein sequence ID" value="EFQ90025.1"/>
    <property type="molecule type" value="Genomic_DNA"/>
</dbReference>
<sequence>DHEILIEDGAKLVPGLMYLVAPEHEAKLREYIRKNLKKGFIRESSSQMASPILFVKKPNRKWRLCVDFRRLNSATIKNQYPLPLITELMDQIQRAK</sequence>
<dbReference type="STRING" id="861557.E3RW74"/>
<evidence type="ECO:0000313" key="2">
    <source>
        <dbReference type="Proteomes" id="UP000001067"/>
    </source>
</evidence>
<proteinExistence type="predicted"/>
<dbReference type="PANTHER" id="PTHR24559:SF444">
    <property type="entry name" value="REVERSE TRANSCRIPTASE DOMAIN-CONTAINING PROTEIN"/>
    <property type="match status" value="1"/>
</dbReference>
<dbReference type="HOGENOM" id="CLU_000384_42_4_1"/>
<dbReference type="Proteomes" id="UP000001067">
    <property type="component" value="Unassembled WGS sequence"/>
</dbReference>
<reference evidence="1 2" key="1">
    <citation type="journal article" date="2010" name="Genome Biol.">
        <title>A first genome assembly of the barley fungal pathogen Pyrenophora teres f. teres.</title>
        <authorList>
            <person name="Ellwood S.R."/>
            <person name="Liu Z."/>
            <person name="Syme R.A."/>
            <person name="Lai Z."/>
            <person name="Hane J.K."/>
            <person name="Keiper F."/>
            <person name="Moffat C.S."/>
            <person name="Oliver R.P."/>
            <person name="Friesen T.L."/>
        </authorList>
    </citation>
    <scope>NUCLEOTIDE SEQUENCE [LARGE SCALE GENOMIC DNA]</scope>
    <source>
        <strain evidence="1 2">0-1</strain>
    </source>
</reference>
<evidence type="ECO:0000313" key="1">
    <source>
        <dbReference type="EMBL" id="EFQ90025.1"/>
    </source>
</evidence>
<dbReference type="InterPro" id="IPR053134">
    <property type="entry name" value="RNA-dir_DNA_polymerase"/>
</dbReference>
<gene>
    <name evidence="1" type="ORF">PTT_13482</name>
</gene>
<dbReference type="InterPro" id="IPR043128">
    <property type="entry name" value="Rev_trsase/Diguanyl_cyclase"/>
</dbReference>
<dbReference type="AlphaFoldDB" id="E3RW74"/>
<keyword evidence="2" id="KW-1185">Reference proteome</keyword>
<dbReference type="eggNOG" id="KOG0017">
    <property type="taxonomic scope" value="Eukaryota"/>
</dbReference>
<dbReference type="InterPro" id="IPR043502">
    <property type="entry name" value="DNA/RNA_pol_sf"/>
</dbReference>
<feature type="non-terminal residue" evidence="1">
    <location>
        <position position="1"/>
    </location>
</feature>